<dbReference type="EMBL" id="FO203512">
    <property type="protein sequence ID" value="CCK74582.1"/>
    <property type="molecule type" value="Genomic_DNA"/>
</dbReference>
<gene>
    <name evidence="8" type="primary">msrQ</name>
    <name evidence="10" type="ORF">OLEAN_C04060</name>
</gene>
<feature type="transmembrane region" description="Helical" evidence="8">
    <location>
        <begin position="181"/>
        <end position="198"/>
    </location>
</feature>
<evidence type="ECO:0000256" key="3">
    <source>
        <dbReference type="ARBA" id="ARBA00022617"/>
    </source>
</evidence>
<evidence type="ECO:0000313" key="10">
    <source>
        <dbReference type="EMBL" id="CCK74582.1"/>
    </source>
</evidence>
<dbReference type="STRING" id="698738.OLEAN_C04060"/>
<evidence type="ECO:0000256" key="1">
    <source>
        <dbReference type="ARBA" id="ARBA00004141"/>
    </source>
</evidence>
<comment type="cofactor">
    <cofactor evidence="8">
        <name>FMN</name>
        <dbReference type="ChEBI" id="CHEBI:58210"/>
    </cofactor>
    <text evidence="8">Binds 1 FMN per subunit.</text>
</comment>
<dbReference type="GO" id="GO:0030091">
    <property type="term" value="P:protein repair"/>
    <property type="evidence" value="ECO:0007669"/>
    <property type="project" value="UniProtKB-UniRule"/>
</dbReference>
<dbReference type="KEGG" id="oai:OLEAN_C04060"/>
<comment type="subcellular location">
    <subcellularLocation>
        <location evidence="8">Cell membrane</location>
        <topology evidence="8">Multi-pass membrane protein</topology>
    </subcellularLocation>
    <subcellularLocation>
        <location evidence="1">Membrane</location>
        <topology evidence="1">Multi-pass membrane protein</topology>
    </subcellularLocation>
</comment>
<dbReference type="Proteomes" id="UP000032749">
    <property type="component" value="Chromosome"/>
</dbReference>
<dbReference type="GO" id="GO:0046872">
    <property type="term" value="F:metal ion binding"/>
    <property type="evidence" value="ECO:0007669"/>
    <property type="project" value="UniProtKB-KW"/>
</dbReference>
<comment type="function">
    <text evidence="8">Part of the MsrPQ system that repairs oxidized periplasmic proteins containing methionine sulfoxide residues (Met-O), using respiratory chain electrons. Thus protects these proteins from oxidative-stress damage caused by reactive species of oxygen and chlorine generated by the host defense mechanisms. MsrPQ is essential for the maintenance of envelope integrity under bleach stress, rescuing a wide series of structurally unrelated periplasmic proteins from methionine oxidation. MsrQ provides electrons for reduction to the reductase catalytic subunit MsrP, using the quinone pool of the respiratory chain.</text>
</comment>
<reference evidence="10 11" key="1">
    <citation type="journal article" date="2013" name="Nat. Commun.">
        <title>Genome sequence and functional genomic analysis of the oil-degrading bacterium Oleispira antarctica.</title>
        <authorList>
            <person name="Kube M."/>
            <person name="Chernikova T.N."/>
            <person name="Al-Ramahi Y."/>
            <person name="Beloqui A."/>
            <person name="Lopez-Cortez N."/>
            <person name="Guazzaroni M.E."/>
            <person name="Heipieper H.J."/>
            <person name="Klages S."/>
            <person name="Kotsyurbenko O.R."/>
            <person name="Langer I."/>
            <person name="Nechitaylo T.Y."/>
            <person name="Lunsdorf H."/>
            <person name="Fernandez M."/>
            <person name="Juarez S."/>
            <person name="Ciordia S."/>
            <person name="Singer A."/>
            <person name="Kagan O."/>
            <person name="Egorova O."/>
            <person name="Petit P.A."/>
            <person name="Stogios P."/>
            <person name="Kim Y."/>
            <person name="Tchigvintsev A."/>
            <person name="Flick R."/>
            <person name="Denaro R."/>
            <person name="Genovese M."/>
            <person name="Albar J.P."/>
            <person name="Reva O.N."/>
            <person name="Martinez-Gomariz M."/>
            <person name="Tran H."/>
            <person name="Ferrer M."/>
            <person name="Savchenko A."/>
            <person name="Yakunin A.F."/>
            <person name="Yakimov M.M."/>
            <person name="Golyshina O.V."/>
            <person name="Reinhardt R."/>
            <person name="Golyshin P.N."/>
        </authorList>
    </citation>
    <scope>NUCLEOTIDE SEQUENCE [LARGE SCALE GENOMIC DNA]</scope>
</reference>
<keyword evidence="11" id="KW-1185">Reference proteome</keyword>
<keyword evidence="7 8" id="KW-0472">Membrane</keyword>
<proteinExistence type="inferred from homology"/>
<sequence length="209" mass="24484">MQQKLMSVFVRRCLIFSALFTPFAYILAQVVALQMGDYEILGPEPGKAIVWFTGEWAFNTLLLTLAVSPVRQWLGWKWPLVHRRMLGLFVMFYATLHLLSYMAFLLAWQWQDIGSELVERPYLTLGFLAWLLLIPLSITSTKGWQRRLKRKWKSLHKVIYLIALLCAIHYLLQIRSNWFDPSLYAFITLILLGQRLSLARIKGFFVRSV</sequence>
<keyword evidence="8" id="KW-0479">Metal-binding</keyword>
<dbReference type="PANTHER" id="PTHR36964">
    <property type="entry name" value="PROTEIN-METHIONINE-SULFOXIDE REDUCTASE HEME-BINDING SUBUNIT MSRQ"/>
    <property type="match status" value="1"/>
</dbReference>
<keyword evidence="5 8" id="KW-1133">Transmembrane helix</keyword>
<dbReference type="GO" id="GO:0020037">
    <property type="term" value="F:heme binding"/>
    <property type="evidence" value="ECO:0007669"/>
    <property type="project" value="UniProtKB-UniRule"/>
</dbReference>
<evidence type="ECO:0000256" key="4">
    <source>
        <dbReference type="ARBA" id="ARBA00022692"/>
    </source>
</evidence>
<feature type="transmembrane region" description="Helical" evidence="8">
    <location>
        <begin position="86"/>
        <end position="110"/>
    </location>
</feature>
<keyword evidence="2 8" id="KW-0813">Transport</keyword>
<evidence type="ECO:0000256" key="5">
    <source>
        <dbReference type="ARBA" id="ARBA00022989"/>
    </source>
</evidence>
<dbReference type="GO" id="GO:0009055">
    <property type="term" value="F:electron transfer activity"/>
    <property type="evidence" value="ECO:0007669"/>
    <property type="project" value="UniProtKB-UniRule"/>
</dbReference>
<comment type="cofactor">
    <cofactor evidence="8">
        <name>heme b</name>
        <dbReference type="ChEBI" id="CHEBI:60344"/>
    </cofactor>
    <text evidence="8">Binds 1 heme b (iron(II)-protoporphyrin IX) group per subunit.</text>
</comment>
<evidence type="ECO:0000256" key="2">
    <source>
        <dbReference type="ARBA" id="ARBA00022448"/>
    </source>
</evidence>
<evidence type="ECO:0000259" key="9">
    <source>
        <dbReference type="Pfam" id="PF01794"/>
    </source>
</evidence>
<evidence type="ECO:0000313" key="11">
    <source>
        <dbReference type="Proteomes" id="UP000032749"/>
    </source>
</evidence>
<comment type="caution">
    <text evidence="8">Lacks conserved residue(s) required for the propagation of feature annotation.</text>
</comment>
<name>R4YJX5_OLEAN</name>
<keyword evidence="8" id="KW-1003">Cell membrane</keyword>
<dbReference type="GO" id="GO:0010181">
    <property type="term" value="F:FMN binding"/>
    <property type="evidence" value="ECO:0007669"/>
    <property type="project" value="UniProtKB-UniRule"/>
</dbReference>
<keyword evidence="8" id="KW-0249">Electron transport</keyword>
<dbReference type="PANTHER" id="PTHR36964:SF1">
    <property type="entry name" value="PROTEIN-METHIONINE-SULFOXIDE REDUCTASE HEME-BINDING SUBUNIT MSRQ"/>
    <property type="match status" value="1"/>
</dbReference>
<dbReference type="InterPro" id="IPR013130">
    <property type="entry name" value="Fe3_Rdtase_TM_dom"/>
</dbReference>
<feature type="transmembrane region" description="Helical" evidence="8">
    <location>
        <begin position="56"/>
        <end position="74"/>
    </location>
</feature>
<feature type="transmembrane region" description="Helical" evidence="8">
    <location>
        <begin position="122"/>
        <end position="138"/>
    </location>
</feature>
<keyword evidence="6 8" id="KW-0408">Iron</keyword>
<dbReference type="Pfam" id="PF01794">
    <property type="entry name" value="Ferric_reduct"/>
    <property type="match status" value="1"/>
</dbReference>
<dbReference type="GO" id="GO:0005886">
    <property type="term" value="C:plasma membrane"/>
    <property type="evidence" value="ECO:0007669"/>
    <property type="project" value="UniProtKB-SubCell"/>
</dbReference>
<evidence type="ECO:0000256" key="7">
    <source>
        <dbReference type="ARBA" id="ARBA00023136"/>
    </source>
</evidence>
<dbReference type="InterPro" id="IPR022837">
    <property type="entry name" value="MsrQ-like"/>
</dbReference>
<feature type="domain" description="Ferric oxidoreductase" evidence="9">
    <location>
        <begin position="54"/>
        <end position="166"/>
    </location>
</feature>
<dbReference type="OrthoDB" id="9788328at2"/>
<dbReference type="PATRIC" id="fig|698738.3.peg.421"/>
<dbReference type="GO" id="GO:0016679">
    <property type="term" value="F:oxidoreductase activity, acting on diphenols and related substances as donors"/>
    <property type="evidence" value="ECO:0007669"/>
    <property type="project" value="TreeGrafter"/>
</dbReference>
<keyword evidence="8" id="KW-0288">FMN</keyword>
<evidence type="ECO:0000256" key="8">
    <source>
        <dbReference type="HAMAP-Rule" id="MF_01207"/>
    </source>
</evidence>
<keyword evidence="8" id="KW-0285">Flavoprotein</keyword>
<protein>
    <recommendedName>
        <fullName evidence="8">Protein-methionine-sulfoxide reductase heme-binding subunit MsrQ</fullName>
    </recommendedName>
    <alternativeName>
        <fullName evidence="8">Flavocytochrome MsrQ</fullName>
    </alternativeName>
</protein>
<organism evidence="10 11">
    <name type="scientific">Oleispira antarctica RB-8</name>
    <dbReference type="NCBI Taxonomy" id="698738"/>
    <lineage>
        <taxon>Bacteria</taxon>
        <taxon>Pseudomonadati</taxon>
        <taxon>Pseudomonadota</taxon>
        <taxon>Gammaproteobacteria</taxon>
        <taxon>Oceanospirillales</taxon>
        <taxon>Oceanospirillaceae</taxon>
        <taxon>Oleispira</taxon>
    </lineage>
</organism>
<keyword evidence="3 8" id="KW-0349">Heme</keyword>
<comment type="subunit">
    <text evidence="8">Heterodimer of a catalytic subunit (MsrP) and a heme-binding subunit (MsrQ).</text>
</comment>
<dbReference type="AlphaFoldDB" id="R4YJX5"/>
<keyword evidence="4 8" id="KW-0812">Transmembrane</keyword>
<dbReference type="HAMAP" id="MF_01207">
    <property type="entry name" value="MsrQ"/>
    <property type="match status" value="1"/>
</dbReference>
<dbReference type="HOGENOM" id="CLU_080662_0_1_6"/>
<comment type="similarity">
    <text evidence="8">Belongs to the MsrQ family.</text>
</comment>
<feature type="transmembrane region" description="Helical" evidence="8">
    <location>
        <begin position="158"/>
        <end position="175"/>
    </location>
</feature>
<evidence type="ECO:0000256" key="6">
    <source>
        <dbReference type="ARBA" id="ARBA00023004"/>
    </source>
</evidence>
<accession>R4YJX5</accession>